<dbReference type="GO" id="GO:0005975">
    <property type="term" value="P:carbohydrate metabolic process"/>
    <property type="evidence" value="ECO:0007669"/>
    <property type="project" value="InterPro"/>
</dbReference>
<dbReference type="Pfam" id="PF10096">
    <property type="entry name" value="DUF2334"/>
    <property type="match status" value="1"/>
</dbReference>
<proteinExistence type="predicted"/>
<evidence type="ECO:0000313" key="2">
    <source>
        <dbReference type="Proteomes" id="UP000002357"/>
    </source>
</evidence>
<dbReference type="OrthoDB" id="2339428at2"/>
<dbReference type="InterPro" id="IPR011330">
    <property type="entry name" value="Glyco_hydro/deAcase_b/a-brl"/>
</dbReference>
<keyword evidence="2" id="KW-1185">Reference proteome</keyword>
<dbReference type="SUPFAM" id="SSF88713">
    <property type="entry name" value="Glycoside hydrolase/deacetylase"/>
    <property type="match status" value="1"/>
</dbReference>
<dbReference type="Proteomes" id="UP000002357">
    <property type="component" value="Chromosome"/>
</dbReference>
<dbReference type="GeneID" id="93732979"/>
<accession>E2Q861</accession>
<dbReference type="AlphaFoldDB" id="E2Q861"/>
<protein>
    <recommendedName>
        <fullName evidence="3">DUF2334 domain-containing protein</fullName>
    </recommendedName>
</protein>
<evidence type="ECO:0000313" key="1">
    <source>
        <dbReference type="EMBL" id="EFG05393.1"/>
    </source>
</evidence>
<reference evidence="1 2" key="1">
    <citation type="journal article" date="2010" name="Genome Biol. Evol.">
        <title>The sequence of a 1.8-mb bacterial linear plasmid reveals a rich evolutionary reservoir of secondary metabolic pathways.</title>
        <authorList>
            <person name="Medema M.H."/>
            <person name="Trefzer A."/>
            <person name="Kovalchuk A."/>
            <person name="van den Berg M."/>
            <person name="Mueller U."/>
            <person name="Heijne W."/>
            <person name="Wu L."/>
            <person name="Alam M.T."/>
            <person name="Ronning C.M."/>
            <person name="Nierman W.C."/>
            <person name="Bovenberg R.A.L."/>
            <person name="Breitling R."/>
            <person name="Takano E."/>
        </authorList>
    </citation>
    <scope>NUCLEOTIDE SEQUENCE [LARGE SCALE GENOMIC DNA]</scope>
    <source>
        <strain evidence="2">ATCC 27064 / DSM 738 / JCM 4710 / NBRC 13307 / NCIMB 12785 / NRRL 3585 / VKM Ac-602</strain>
    </source>
</reference>
<dbReference type="EMBL" id="CM000913">
    <property type="protein sequence ID" value="EFG05393.1"/>
    <property type="molecule type" value="Genomic_DNA"/>
</dbReference>
<dbReference type="RefSeq" id="WP_003959441.1">
    <property type="nucleotide sequence ID" value="NZ_CM000913.1"/>
</dbReference>
<name>E2Q861_STRCL</name>
<dbReference type="STRING" id="1901.BB341_26190"/>
<sequence>MSQPRRRTRPAWSAFIALGVAALLGGGLLTPGTAAARDGLGGVGGSANLAHTSGIQGQNTKAIASAALKADAERRAQKATQRGVRSPGVQQTVKKLEKLRSEAAPRPRAKAQAAPPGQAKALVLYDNAGPFGHLGELYAMGMANLGGRFGTVTSKPVQEYTSGMIETFDTTVYIGSTYYNASLPDAVPQDFYLDVLLSDRPVIWMGQNIWNMAHSISLQEFEFKYGWDPTNSYYDNGAGIGRVSKVEYKGQTLTRRIPDGQDPGILRPLIKQGPGYPDPTVVATAVDTDGGVEKRFPWALRSGNLTYIGELPFTFVSEADRVVAIHDLLFDALAPQTAEQHRALIRIEDINPLSDTTRLRAIADYLKSQNIAYGINVIPVYSDPKGSENNGIPRTVRLQQRPALVNTIKYMLANGAVLMNHGYTHQYGNVDNPYNGVTGADFEFFRAHVNPANNHVVYDGPVAEDSTAWAQGRVDAGLNEFTRAGLPRAKLWTTPHYAGSATDYRVFSQNYAARLERSLYFAGTLTGQPVDSTRYLGQFFPYPVTDVYGTKVLPENIGSYEPVASNQNPPRLEADLIANAKANLAVRDGFASFYYHPFHTVAPLKTIVEGIQALGYTFVSPESLLS</sequence>
<organism evidence="1 2">
    <name type="scientific">Streptomyces clavuligerus</name>
    <dbReference type="NCBI Taxonomy" id="1901"/>
    <lineage>
        <taxon>Bacteria</taxon>
        <taxon>Bacillati</taxon>
        <taxon>Actinomycetota</taxon>
        <taxon>Actinomycetes</taxon>
        <taxon>Kitasatosporales</taxon>
        <taxon>Streptomycetaceae</taxon>
        <taxon>Streptomyces</taxon>
    </lineage>
</organism>
<dbReference type="CDD" id="cd10923">
    <property type="entry name" value="CE4_COG5298"/>
    <property type="match status" value="1"/>
</dbReference>
<dbReference type="eggNOG" id="COG5298">
    <property type="taxonomic scope" value="Bacteria"/>
</dbReference>
<gene>
    <name evidence="1" type="ORF">SCLAV_0317</name>
</gene>
<evidence type="ECO:0008006" key="3">
    <source>
        <dbReference type="Google" id="ProtNLM"/>
    </source>
</evidence>
<dbReference type="KEGG" id="sclf:BB341_26190"/>
<dbReference type="InterPro" id="IPR018763">
    <property type="entry name" value="DUF2334"/>
</dbReference>